<sequence length="301" mass="35797">MALYRQLQLSFWRDGFVMDLTPEEKFFYVYLLQCSNTKQCRIFELPKRAIEYETGYNRETIDKLLERFINYGKIEYCEKTKEIMILNWIKYNFINSKNTTMCINKELKEVKNKEFVDKFYDLCKKLRYPLEEIFNGIDGFEEKIRGLQGACKPLGEEKIKEEIKEEIKEVEEIKRQFKEKEEEELKVEISPTDTAEEVSTMSEVVEAFNNNIHPITPIEFEKLRDWSQDISCDAIVLAIKEAVNHSARTMSYINSVLNNWYNLGLKEGESVLAYQREWKDKNKDREKVFEGANAEAYIYVE</sequence>
<comment type="similarity">
    <text evidence="1">Belongs to the DnaB/DnaD family.</text>
</comment>
<dbReference type="Pfam" id="PF07261">
    <property type="entry name" value="DnaB_2"/>
    <property type="match status" value="1"/>
</dbReference>
<feature type="coiled-coil region" evidence="2">
    <location>
        <begin position="156"/>
        <end position="183"/>
    </location>
</feature>
<protein>
    <submittedName>
        <fullName evidence="4">DnaD domain protein</fullName>
    </submittedName>
</protein>
<dbReference type="PANTHER" id="PTHR37293">
    <property type="entry name" value="PHAGE REPLICATION PROTEIN-RELATED"/>
    <property type="match status" value="1"/>
</dbReference>
<dbReference type="AlphaFoldDB" id="A0A6I6EQR1"/>
<evidence type="ECO:0000259" key="3">
    <source>
        <dbReference type="Pfam" id="PF07261"/>
    </source>
</evidence>
<dbReference type="InterPro" id="IPR034829">
    <property type="entry name" value="DnaD-like_sf"/>
</dbReference>
<keyword evidence="5" id="KW-1185">Reference proteome</keyword>
<evidence type="ECO:0000256" key="2">
    <source>
        <dbReference type="SAM" id="Coils"/>
    </source>
</evidence>
<gene>
    <name evidence="4" type="ORF">GOM49_04385</name>
</gene>
<evidence type="ECO:0000313" key="5">
    <source>
        <dbReference type="Proteomes" id="UP000422764"/>
    </source>
</evidence>
<dbReference type="PANTHER" id="PTHR37293:SF5">
    <property type="entry name" value="DNA REPLICATION PROTEIN"/>
    <property type="match status" value="1"/>
</dbReference>
<dbReference type="InterPro" id="IPR006343">
    <property type="entry name" value="DnaB/C_C"/>
</dbReference>
<dbReference type="NCBIfam" id="TIGR01446">
    <property type="entry name" value="DnaD_dom"/>
    <property type="match status" value="1"/>
</dbReference>
<evidence type="ECO:0000256" key="1">
    <source>
        <dbReference type="ARBA" id="ARBA00093462"/>
    </source>
</evidence>
<dbReference type="EMBL" id="CP046522">
    <property type="protein sequence ID" value="QGU94440.1"/>
    <property type="molecule type" value="Genomic_DNA"/>
</dbReference>
<dbReference type="Gene3D" id="1.10.10.630">
    <property type="entry name" value="DnaD domain-like"/>
    <property type="match status" value="1"/>
</dbReference>
<evidence type="ECO:0000313" key="4">
    <source>
        <dbReference type="EMBL" id="QGU94440.1"/>
    </source>
</evidence>
<organism evidence="4 5">
    <name type="scientific">Clostridium bovifaecis</name>
    <dbReference type="NCBI Taxonomy" id="2184719"/>
    <lineage>
        <taxon>Bacteria</taxon>
        <taxon>Bacillati</taxon>
        <taxon>Bacillota</taxon>
        <taxon>Clostridia</taxon>
        <taxon>Eubacteriales</taxon>
        <taxon>Clostridiaceae</taxon>
        <taxon>Clostridium</taxon>
    </lineage>
</organism>
<dbReference type="Proteomes" id="UP000422764">
    <property type="component" value="Chromosome"/>
</dbReference>
<accession>A0A6I6EQR1</accession>
<proteinExistence type="inferred from homology"/>
<reference evidence="4 5" key="1">
    <citation type="submission" date="2019-12" db="EMBL/GenBank/DDBJ databases">
        <title>Genome sequenceing of Clostridium bovifaecis.</title>
        <authorList>
            <person name="Yao Y."/>
        </authorList>
    </citation>
    <scope>NUCLEOTIDE SEQUENCE [LARGE SCALE GENOMIC DNA]</scope>
    <source>
        <strain evidence="4 5">BXX</strain>
    </source>
</reference>
<name>A0A6I6EQR1_9CLOT</name>
<feature type="domain" description="DnaB/C C-terminal" evidence="3">
    <location>
        <begin position="206"/>
        <end position="274"/>
    </location>
</feature>
<dbReference type="InterPro" id="IPR053162">
    <property type="entry name" value="DnaD"/>
</dbReference>
<dbReference type="SUPFAM" id="SSF158499">
    <property type="entry name" value="DnaD domain-like"/>
    <property type="match status" value="1"/>
</dbReference>
<keyword evidence="2" id="KW-0175">Coiled coil</keyword>